<evidence type="ECO:0000256" key="1">
    <source>
        <dbReference type="ARBA" id="ARBA00008560"/>
    </source>
</evidence>
<dbReference type="SUPFAM" id="SSF57829">
    <property type="entry name" value="Zn-binding ribosomal proteins"/>
    <property type="match status" value="1"/>
</dbReference>
<dbReference type="InterPro" id="IPR002677">
    <property type="entry name" value="Ribosomal_bL32"/>
</dbReference>
<accession>A0A6F8ZHP1</accession>
<gene>
    <name evidence="5 7" type="primary">rpmF</name>
    <name evidence="7" type="ORF">R50_1617</name>
</gene>
<evidence type="ECO:0000256" key="2">
    <source>
        <dbReference type="ARBA" id="ARBA00022980"/>
    </source>
</evidence>
<name>A0A6F8ZHP1_9FIRM</name>
<dbReference type="AlphaFoldDB" id="A0A6F8ZHP1"/>
<dbReference type="GO" id="GO:0003735">
    <property type="term" value="F:structural constituent of ribosome"/>
    <property type="evidence" value="ECO:0007669"/>
    <property type="project" value="InterPro"/>
</dbReference>
<evidence type="ECO:0000256" key="4">
    <source>
        <dbReference type="ARBA" id="ARBA00035178"/>
    </source>
</evidence>
<organism evidence="7 8">
    <name type="scientific">Candidatus Hydrogenisulfobacillus filiaventi</name>
    <dbReference type="NCBI Taxonomy" id="2707344"/>
    <lineage>
        <taxon>Bacteria</taxon>
        <taxon>Bacillati</taxon>
        <taxon>Bacillota</taxon>
        <taxon>Clostridia</taxon>
        <taxon>Eubacteriales</taxon>
        <taxon>Clostridiales Family XVII. Incertae Sedis</taxon>
        <taxon>Candidatus Hydrogenisulfobacillus</taxon>
    </lineage>
</organism>
<dbReference type="GO" id="GO:0015934">
    <property type="term" value="C:large ribosomal subunit"/>
    <property type="evidence" value="ECO:0007669"/>
    <property type="project" value="InterPro"/>
</dbReference>
<evidence type="ECO:0000256" key="3">
    <source>
        <dbReference type="ARBA" id="ARBA00023274"/>
    </source>
</evidence>
<reference evidence="7 8" key="1">
    <citation type="submission" date="2020-02" db="EMBL/GenBank/DDBJ databases">
        <authorList>
            <person name="Hogendoorn C."/>
        </authorList>
    </citation>
    <scope>NUCLEOTIDE SEQUENCE [LARGE SCALE GENOMIC DNA]</scope>
    <source>
        <strain evidence="7">R501</strain>
    </source>
</reference>
<dbReference type="GO" id="GO:0006412">
    <property type="term" value="P:translation"/>
    <property type="evidence" value="ECO:0007669"/>
    <property type="project" value="UniProtKB-UniRule"/>
</dbReference>
<dbReference type="NCBIfam" id="TIGR01031">
    <property type="entry name" value="rpmF_bact"/>
    <property type="match status" value="1"/>
</dbReference>
<evidence type="ECO:0000256" key="6">
    <source>
        <dbReference type="SAM" id="MobiDB-lite"/>
    </source>
</evidence>
<proteinExistence type="inferred from homology"/>
<dbReference type="PANTHER" id="PTHR35534:SF1">
    <property type="entry name" value="LARGE RIBOSOMAL SUBUNIT PROTEIN BL32"/>
    <property type="match status" value="1"/>
</dbReference>
<protein>
    <recommendedName>
        <fullName evidence="4 5">Large ribosomal subunit protein bL32</fullName>
    </recommendedName>
</protein>
<dbReference type="EMBL" id="LR778114">
    <property type="protein sequence ID" value="CAB1129118.1"/>
    <property type="molecule type" value="Genomic_DNA"/>
</dbReference>
<dbReference type="PANTHER" id="PTHR35534">
    <property type="entry name" value="50S RIBOSOMAL PROTEIN L32"/>
    <property type="match status" value="1"/>
</dbReference>
<comment type="similarity">
    <text evidence="1 5">Belongs to the bacterial ribosomal protein bL32 family.</text>
</comment>
<keyword evidence="2 5" id="KW-0689">Ribosomal protein</keyword>
<evidence type="ECO:0000313" key="7">
    <source>
        <dbReference type="EMBL" id="CAB1129118.1"/>
    </source>
</evidence>
<evidence type="ECO:0000256" key="5">
    <source>
        <dbReference type="HAMAP-Rule" id="MF_00340"/>
    </source>
</evidence>
<dbReference type="Proteomes" id="UP000503399">
    <property type="component" value="Chromosome"/>
</dbReference>
<feature type="region of interest" description="Disordered" evidence="6">
    <location>
        <begin position="1"/>
        <end position="20"/>
    </location>
</feature>
<dbReference type="KEGG" id="hfv:R50_1617"/>
<dbReference type="InterPro" id="IPR011332">
    <property type="entry name" value="Ribosomal_zn-bd"/>
</dbReference>
<dbReference type="InterPro" id="IPR044957">
    <property type="entry name" value="Ribosomal_bL32_bact"/>
</dbReference>
<keyword evidence="3 5" id="KW-0687">Ribonucleoprotein</keyword>
<sequence length="61" mass="7334">MAVPKRKLSRRRTHTRRSQWRVKPPQWEICPHCHAPKLTQHICLSCGYYHGRKVLELEEEA</sequence>
<dbReference type="Pfam" id="PF01783">
    <property type="entry name" value="Ribosomal_L32p"/>
    <property type="match status" value="1"/>
</dbReference>
<evidence type="ECO:0000313" key="8">
    <source>
        <dbReference type="Proteomes" id="UP000503399"/>
    </source>
</evidence>
<dbReference type="HAMAP" id="MF_00340">
    <property type="entry name" value="Ribosomal_bL32"/>
    <property type="match status" value="1"/>
</dbReference>
<keyword evidence="8" id="KW-1185">Reference proteome</keyword>